<dbReference type="SUPFAM" id="SSF48264">
    <property type="entry name" value="Cytochrome P450"/>
    <property type="match status" value="1"/>
</dbReference>
<dbReference type="Pfam" id="PF16095">
    <property type="entry name" value="COR-A"/>
    <property type="match status" value="1"/>
</dbReference>
<dbReference type="Gene3D" id="1.10.10.10">
    <property type="entry name" value="Winged helix-like DNA-binding domain superfamily/Winged helix DNA-binding domain"/>
    <property type="match status" value="1"/>
</dbReference>
<dbReference type="InterPro" id="IPR027417">
    <property type="entry name" value="P-loop_NTPase"/>
</dbReference>
<protein>
    <recommendedName>
        <fullName evidence="4">Ig-like domain-containing protein</fullName>
    </recommendedName>
</protein>
<dbReference type="EMBL" id="UYJE01003844">
    <property type="protein sequence ID" value="VDI22869.1"/>
    <property type="molecule type" value="Genomic_DNA"/>
</dbReference>
<dbReference type="OrthoDB" id="5962960at2759"/>
<dbReference type="PROSITE" id="PS50835">
    <property type="entry name" value="IG_LIKE"/>
    <property type="match status" value="1"/>
</dbReference>
<comment type="similarity">
    <text evidence="1">Belongs to the cytochrome P450 family.</text>
</comment>
<evidence type="ECO:0000256" key="3">
    <source>
        <dbReference type="SAM" id="MobiDB-lite"/>
    </source>
</evidence>
<comment type="caution">
    <text evidence="5">The sequence shown here is derived from an EMBL/GenBank/DDBJ whole genome shotgun (WGS) entry which is preliminary data.</text>
</comment>
<dbReference type="InterPro" id="IPR001128">
    <property type="entry name" value="Cyt_P450"/>
</dbReference>
<gene>
    <name evidence="5" type="ORF">MGAL_10B082211</name>
</gene>
<dbReference type="Pfam" id="PF08477">
    <property type="entry name" value="Roc"/>
    <property type="match status" value="1"/>
</dbReference>
<dbReference type="InterPro" id="IPR036179">
    <property type="entry name" value="Ig-like_dom_sf"/>
</dbReference>
<reference evidence="5" key="1">
    <citation type="submission" date="2018-11" db="EMBL/GenBank/DDBJ databases">
        <authorList>
            <person name="Alioto T."/>
            <person name="Alioto T."/>
        </authorList>
    </citation>
    <scope>NUCLEOTIDE SEQUENCE</scope>
</reference>
<dbReference type="GO" id="GO:0016705">
    <property type="term" value="F:oxidoreductase activity, acting on paired donors, with incorporation or reduction of molecular oxygen"/>
    <property type="evidence" value="ECO:0007669"/>
    <property type="project" value="InterPro"/>
</dbReference>
<dbReference type="Gene3D" id="3.40.50.300">
    <property type="entry name" value="P-loop containing nucleotide triphosphate hydrolases"/>
    <property type="match status" value="1"/>
</dbReference>
<evidence type="ECO:0000313" key="5">
    <source>
        <dbReference type="EMBL" id="VDI22869.1"/>
    </source>
</evidence>
<dbReference type="GO" id="GO:0020037">
    <property type="term" value="F:heme binding"/>
    <property type="evidence" value="ECO:0007669"/>
    <property type="project" value="InterPro"/>
</dbReference>
<dbReference type="AlphaFoldDB" id="A0A8B6DQU9"/>
<keyword evidence="6" id="KW-1185">Reference proteome</keyword>
<dbReference type="GO" id="GO:0004497">
    <property type="term" value="F:monooxygenase activity"/>
    <property type="evidence" value="ECO:0007669"/>
    <property type="project" value="InterPro"/>
</dbReference>
<dbReference type="Gene3D" id="2.60.40.10">
    <property type="entry name" value="Immunoglobulins"/>
    <property type="match status" value="1"/>
</dbReference>
<keyword evidence="2" id="KW-0677">Repeat</keyword>
<dbReference type="Pfam" id="PF00067">
    <property type="entry name" value="p450"/>
    <property type="match status" value="1"/>
</dbReference>
<dbReference type="InterPro" id="IPR050196">
    <property type="entry name" value="Cytochrome_P450_Monoox"/>
</dbReference>
<dbReference type="GO" id="GO:0005506">
    <property type="term" value="F:iron ion binding"/>
    <property type="evidence" value="ECO:0007669"/>
    <property type="project" value="InterPro"/>
</dbReference>
<feature type="region of interest" description="Disordered" evidence="3">
    <location>
        <begin position="1022"/>
        <end position="1061"/>
    </location>
</feature>
<dbReference type="InterPro" id="IPR032171">
    <property type="entry name" value="COR-A"/>
</dbReference>
<dbReference type="Proteomes" id="UP000596742">
    <property type="component" value="Unassembled WGS sequence"/>
</dbReference>
<feature type="compositionally biased region" description="Acidic residues" evidence="3">
    <location>
        <begin position="1036"/>
        <end position="1046"/>
    </location>
</feature>
<accession>A0A8B6DQU9</accession>
<dbReference type="SUPFAM" id="SSF52540">
    <property type="entry name" value="P-loop containing nucleoside triphosphate hydrolases"/>
    <property type="match status" value="1"/>
</dbReference>
<evidence type="ECO:0000313" key="6">
    <source>
        <dbReference type="Proteomes" id="UP000596742"/>
    </source>
</evidence>
<dbReference type="InterPro" id="IPR036396">
    <property type="entry name" value="Cyt_P450_sf"/>
</dbReference>
<dbReference type="SUPFAM" id="SSF48726">
    <property type="entry name" value="Immunoglobulin"/>
    <property type="match status" value="1"/>
</dbReference>
<evidence type="ECO:0000259" key="4">
    <source>
        <dbReference type="PROSITE" id="PS50835"/>
    </source>
</evidence>
<dbReference type="InterPro" id="IPR007110">
    <property type="entry name" value="Ig-like_dom"/>
</dbReference>
<dbReference type="CDD" id="cd00096">
    <property type="entry name" value="Ig"/>
    <property type="match status" value="1"/>
</dbReference>
<name>A0A8B6DQU9_MYTGA</name>
<dbReference type="Gene3D" id="3.30.70.1390">
    <property type="entry name" value="ROC domain from the Parkinson's disease-associated leucine-rich repeat kinase 2"/>
    <property type="match status" value="2"/>
</dbReference>
<feature type="domain" description="Ig-like" evidence="4">
    <location>
        <begin position="172"/>
        <end position="263"/>
    </location>
</feature>
<sequence>MTLIPQRGGVKIEPDEIIGTASGYDLRCPVRAEWRIRANASCSPEDKYVCLYHLLKNKFQEDCLMSDKSSIGSKLVFQPLFNLAECNAGRYQPVVFTTHGNSECIILKSKCTEEGQVVYNNGSASNDTACRCDYTKGYTFVSNPKNSCFCDPSREDCSCFRVGCTTLSQVPPKILSQETIKSDPLESNIGLKCEIRSYLPLSTVIWCKTSGEIKKKDNSDKVFICKPFRTFTFETTDEYDPATYKCVVSNIIGTVESEPVELNGMEQVYEEREQILHKDVKGKCGKHHFARVVFIGKNGVGKTSLMRRLLGQDKKDVMSTESTDGIEVEKCNINIVNGKWSKCDEIDEDLFRLIHKVYTEQKQHKESTSSVEKSLRISEIKDIKSRKLSDNNEMKNNENKNKNNIVLNLDSVPSNSMGVTRIYDRNIEGSGVDRVSKRKCDLSNEIKTEDDDHADVNILENDGSANVNGSETSNDEHIDKMTSAILKSYINRKDDNQQDMLAFCWLWDFAGQKDFYATHQVFLSKCAVYVLVTNDEEFSTADELGISFEDSAQYVRFWIDTIHCYWSRIEEDRLDPPIIVVCTKEDSFTNNSQRQRRHDAFKENLSSVMKLQKKKEHLRKVYFVSNTEDADTVFETIRKYISQQAMDMKEWGRDCPLKWLLFQQVLGKLKDNKVPISTTKKLLTIAKHDDIGITNDTEFIMCLQYCNDIGTVIFFDGEKLKDHVILDPKWLVDAFRCLVSDKISDRIRISDDWNKLKETGELTYPLISKLFSKEPNLKFRENQTHLLEVMKRFDIIVSLKESTKLYMPCMMNACSLVDVQKHVMEGAKTFYRTSWLCLQFQFLPPVFFNHILASYIKQYDVSVILNKDKNTNTERHALYRQIGVFNLDISGCEQFVVCEGPNIIALQVWTLQETNNTYESVSKKLFEFVNELIKRYSLKISFKKAFKCNNGDFTVNLKGMHDLLKPEYRCLEHMENHASDQLVDPWNLGDELKRIREMRGTMRKEDMRKSYNESQWAAFKRTSLKKSQRQRRMDEEATNDVEEQTSDDQQSASPVPSQAYTPPYFQSVLVSEPDEDINLGRVLNNREKDSSETKKKRQLDFLDILLTARDESGKGLTNEEIRSEVTTQHLVFVAGVYRLGKHKYIQDKVYEEVRGVIGDKQYVDCEEFQKMKYWSCFLKEVMRHHTPIPVISRMLDEPCVIEGVEIPKGNFIDTAIYHVHHHPDVWEDSWVLQYSKNISNCNCRSDALSEK</sequence>
<dbReference type="InterPro" id="IPR013783">
    <property type="entry name" value="Ig-like_fold"/>
</dbReference>
<dbReference type="PANTHER" id="PTHR24291:SF201">
    <property type="entry name" value="CYTOCHROME P450, FAMILY 4, SUBFAMILY B, POLYPEPTIDE 7"/>
    <property type="match status" value="1"/>
</dbReference>
<dbReference type="InterPro" id="IPR036388">
    <property type="entry name" value="WH-like_DNA-bd_sf"/>
</dbReference>
<evidence type="ECO:0000256" key="1">
    <source>
        <dbReference type="ARBA" id="ARBA00010617"/>
    </source>
</evidence>
<dbReference type="PANTHER" id="PTHR24291">
    <property type="entry name" value="CYTOCHROME P450 FAMILY 4"/>
    <property type="match status" value="1"/>
</dbReference>
<proteinExistence type="inferred from homology"/>
<evidence type="ECO:0000256" key="2">
    <source>
        <dbReference type="ARBA" id="ARBA00022737"/>
    </source>
</evidence>
<feature type="compositionally biased region" description="Polar residues" evidence="3">
    <location>
        <begin position="1047"/>
        <end position="1060"/>
    </location>
</feature>
<organism evidence="5 6">
    <name type="scientific">Mytilus galloprovincialis</name>
    <name type="common">Mediterranean mussel</name>
    <dbReference type="NCBI Taxonomy" id="29158"/>
    <lineage>
        <taxon>Eukaryota</taxon>
        <taxon>Metazoa</taxon>
        <taxon>Spiralia</taxon>
        <taxon>Lophotrochozoa</taxon>
        <taxon>Mollusca</taxon>
        <taxon>Bivalvia</taxon>
        <taxon>Autobranchia</taxon>
        <taxon>Pteriomorphia</taxon>
        <taxon>Mytilida</taxon>
        <taxon>Mytiloidea</taxon>
        <taxon>Mytilidae</taxon>
        <taxon>Mytilinae</taxon>
        <taxon>Mytilus</taxon>
    </lineage>
</organism>
<dbReference type="Gene3D" id="1.10.630.10">
    <property type="entry name" value="Cytochrome P450"/>
    <property type="match status" value="1"/>
</dbReference>